<sequence>MLNTLDKVWASQLYMSAIVRGEPMIQNIQPQSEKFDGLAGDYDRYRPRYPLTLLKTMLLPFKDKKHLSIVDVGAGTGIALEGIVKLLGNEHQYHAIDISSDMIKQGRKKFPTVQWYKGQAESLLPKIGKLDLVIVAQAFQWMDRPRLLCTVSNQLRAKGVMAVIQNNRNFKQSKFLAAYETLLEEMSPHYSRYYRNFDFLQEMSDGFRVNPEKIVLHTHNWTMTIPSEAFIGMSRSSTQAQRAIASHQEEYLQQLVALIKQYEVQGNLEILYQSELYMYVR</sequence>
<dbReference type="Proteomes" id="UP000008948">
    <property type="component" value="Unassembled WGS sequence"/>
</dbReference>
<comment type="caution">
    <text evidence="4">The sequence shown here is derived from an EMBL/GenBank/DDBJ whole genome shotgun (WGS) entry which is preliminary data.</text>
</comment>
<dbReference type="InterPro" id="IPR041698">
    <property type="entry name" value="Methyltransf_25"/>
</dbReference>
<gene>
    <name evidence="4" type="ORF">MEI_00583</name>
</gene>
<evidence type="ECO:0000259" key="3">
    <source>
        <dbReference type="Pfam" id="PF13649"/>
    </source>
</evidence>
<name>A0ABP2QU26_BARVI</name>
<feature type="domain" description="Methyltransferase" evidence="3">
    <location>
        <begin position="69"/>
        <end position="159"/>
    </location>
</feature>
<dbReference type="SUPFAM" id="SSF53335">
    <property type="entry name" value="S-adenosyl-L-methionine-dependent methyltransferases"/>
    <property type="match status" value="1"/>
</dbReference>
<evidence type="ECO:0000313" key="4">
    <source>
        <dbReference type="EMBL" id="EJF98412.1"/>
    </source>
</evidence>
<dbReference type="PANTHER" id="PTHR44942:SF4">
    <property type="entry name" value="METHYLTRANSFERASE TYPE 11 DOMAIN-CONTAINING PROTEIN"/>
    <property type="match status" value="1"/>
</dbReference>
<keyword evidence="1" id="KW-0489">Methyltransferase</keyword>
<keyword evidence="2" id="KW-0808">Transferase</keyword>
<evidence type="ECO:0000313" key="5">
    <source>
        <dbReference type="Proteomes" id="UP000008948"/>
    </source>
</evidence>
<dbReference type="InterPro" id="IPR051052">
    <property type="entry name" value="Diverse_substrate_MTase"/>
</dbReference>
<accession>A0ABP2QU26</accession>
<proteinExistence type="predicted"/>
<dbReference type="InterPro" id="IPR029063">
    <property type="entry name" value="SAM-dependent_MTases_sf"/>
</dbReference>
<dbReference type="PANTHER" id="PTHR44942">
    <property type="entry name" value="METHYLTRANSF_11 DOMAIN-CONTAINING PROTEIN"/>
    <property type="match status" value="1"/>
</dbReference>
<protein>
    <recommendedName>
        <fullName evidence="3">Methyltransferase domain-containing protein</fullName>
    </recommendedName>
</protein>
<dbReference type="Gene3D" id="3.40.50.150">
    <property type="entry name" value="Vaccinia Virus protein VP39"/>
    <property type="match status" value="1"/>
</dbReference>
<evidence type="ECO:0000256" key="1">
    <source>
        <dbReference type="ARBA" id="ARBA00022603"/>
    </source>
</evidence>
<dbReference type="CDD" id="cd02440">
    <property type="entry name" value="AdoMet_MTases"/>
    <property type="match status" value="1"/>
</dbReference>
<reference evidence="4 5" key="1">
    <citation type="submission" date="2012-03" db="EMBL/GenBank/DDBJ databases">
        <title>The Genome Sequence of Bartonella vinsonii subsp. arupensis str. Pm136co.</title>
        <authorList>
            <consortium name="The Broad Institute Genome Sequencing Platform"/>
            <consortium name="The Broad Institute Genome Sequencing Center for Infectious Disease"/>
            <person name="Feldgarden M."/>
            <person name="Kirby J."/>
            <person name="Kosoy M."/>
            <person name="Birtles R."/>
            <person name="Probert W.S."/>
            <person name="Chiaraviglio L."/>
            <person name="Young S.K."/>
            <person name="Zeng Q."/>
            <person name="Gargeya S."/>
            <person name="Fitzgerald M."/>
            <person name="Haas B."/>
            <person name="Abouelleil A."/>
            <person name="Alvarado L."/>
            <person name="Arachchi H.M."/>
            <person name="Berlin A."/>
            <person name="Chapman S.B."/>
            <person name="Gearin G."/>
            <person name="Goldberg J."/>
            <person name="Griggs A."/>
            <person name="Gujja S."/>
            <person name="Hansen M."/>
            <person name="Heiman D."/>
            <person name="Howarth C."/>
            <person name="Larimer J."/>
            <person name="Lui A."/>
            <person name="MacDonald P.J.P."/>
            <person name="McCowen C."/>
            <person name="Montmayeur A."/>
            <person name="Murphy C."/>
            <person name="Neiman D."/>
            <person name="Pearson M."/>
            <person name="Priest M."/>
            <person name="Roberts A."/>
            <person name="Saif S."/>
            <person name="Shea T."/>
            <person name="Sisk P."/>
            <person name="Stolte C."/>
            <person name="Sykes S."/>
            <person name="Wortman J."/>
            <person name="Nusbaum C."/>
            <person name="Birren B."/>
        </authorList>
    </citation>
    <scope>NUCLEOTIDE SEQUENCE [LARGE SCALE GENOMIC DNA]</scope>
    <source>
        <strain evidence="4 5">Pm136co</strain>
    </source>
</reference>
<dbReference type="Pfam" id="PF13649">
    <property type="entry name" value="Methyltransf_25"/>
    <property type="match status" value="1"/>
</dbReference>
<organism evidence="4 5">
    <name type="scientific">Bartonella vinsonii subsp. arupensis Pm136co</name>
    <dbReference type="NCBI Taxonomy" id="1094561"/>
    <lineage>
        <taxon>Bacteria</taxon>
        <taxon>Pseudomonadati</taxon>
        <taxon>Pseudomonadota</taxon>
        <taxon>Alphaproteobacteria</taxon>
        <taxon>Hyphomicrobiales</taxon>
        <taxon>Bartonellaceae</taxon>
        <taxon>Bartonella</taxon>
    </lineage>
</organism>
<keyword evidence="5" id="KW-1185">Reference proteome</keyword>
<dbReference type="EMBL" id="AIMH01000015">
    <property type="protein sequence ID" value="EJF98412.1"/>
    <property type="molecule type" value="Genomic_DNA"/>
</dbReference>
<evidence type="ECO:0000256" key="2">
    <source>
        <dbReference type="ARBA" id="ARBA00022679"/>
    </source>
</evidence>